<evidence type="ECO:0000313" key="4">
    <source>
        <dbReference type="Proteomes" id="UP000549394"/>
    </source>
</evidence>
<accession>A0A7I8W5G8</accession>
<dbReference type="Proteomes" id="UP000549394">
    <property type="component" value="Unassembled WGS sequence"/>
</dbReference>
<protein>
    <submittedName>
        <fullName evidence="3">DgyrCDS11762</fullName>
    </submittedName>
</protein>
<dbReference type="SMART" id="SM00239">
    <property type="entry name" value="C2"/>
    <property type="match status" value="2"/>
</dbReference>
<proteinExistence type="predicted"/>
<evidence type="ECO:0000313" key="3">
    <source>
        <dbReference type="EMBL" id="CAD5123412.1"/>
    </source>
</evidence>
<dbReference type="GO" id="GO:0005886">
    <property type="term" value="C:plasma membrane"/>
    <property type="evidence" value="ECO:0007669"/>
    <property type="project" value="TreeGrafter"/>
</dbReference>
<dbReference type="GO" id="GO:0017156">
    <property type="term" value="P:calcium-ion regulated exocytosis"/>
    <property type="evidence" value="ECO:0007669"/>
    <property type="project" value="TreeGrafter"/>
</dbReference>
<dbReference type="Pfam" id="PF00168">
    <property type="entry name" value="C2"/>
    <property type="match status" value="2"/>
</dbReference>
<feature type="domain" description="C2" evidence="2">
    <location>
        <begin position="219"/>
        <end position="338"/>
    </location>
</feature>
<dbReference type="GO" id="GO:0001786">
    <property type="term" value="F:phosphatidylserine binding"/>
    <property type="evidence" value="ECO:0007669"/>
    <property type="project" value="TreeGrafter"/>
</dbReference>
<dbReference type="EMBL" id="CAJFCJ010000019">
    <property type="protein sequence ID" value="CAD5123412.1"/>
    <property type="molecule type" value="Genomic_DNA"/>
</dbReference>
<dbReference type="InterPro" id="IPR000008">
    <property type="entry name" value="C2_dom"/>
</dbReference>
<dbReference type="OrthoDB" id="10259057at2759"/>
<dbReference type="GO" id="GO:0005544">
    <property type="term" value="F:calcium-dependent phospholipid binding"/>
    <property type="evidence" value="ECO:0007669"/>
    <property type="project" value="TreeGrafter"/>
</dbReference>
<dbReference type="InterPro" id="IPR047897">
    <property type="entry name" value="Synaptotagmin-15/17_C2A"/>
</dbReference>
<dbReference type="GO" id="GO:0070382">
    <property type="term" value="C:exocytic vesicle"/>
    <property type="evidence" value="ECO:0007669"/>
    <property type="project" value="TreeGrafter"/>
</dbReference>
<dbReference type="InterPro" id="IPR035892">
    <property type="entry name" value="C2_domain_sf"/>
</dbReference>
<dbReference type="GO" id="GO:0000149">
    <property type="term" value="F:SNARE binding"/>
    <property type="evidence" value="ECO:0007669"/>
    <property type="project" value="TreeGrafter"/>
</dbReference>
<keyword evidence="4" id="KW-1185">Reference proteome</keyword>
<dbReference type="GO" id="GO:0005509">
    <property type="term" value="F:calcium ion binding"/>
    <property type="evidence" value="ECO:0007669"/>
    <property type="project" value="TreeGrafter"/>
</dbReference>
<dbReference type="CDD" id="cd08390">
    <property type="entry name" value="C2A_Synaptotagmin-15-17"/>
    <property type="match status" value="1"/>
</dbReference>
<organism evidence="3 4">
    <name type="scientific">Dimorphilus gyrociliatus</name>
    <dbReference type="NCBI Taxonomy" id="2664684"/>
    <lineage>
        <taxon>Eukaryota</taxon>
        <taxon>Metazoa</taxon>
        <taxon>Spiralia</taxon>
        <taxon>Lophotrochozoa</taxon>
        <taxon>Annelida</taxon>
        <taxon>Polychaeta</taxon>
        <taxon>Polychaeta incertae sedis</taxon>
        <taxon>Dinophilidae</taxon>
        <taxon>Dimorphilus</taxon>
    </lineage>
</organism>
<sequence>MLNAPLRKKSSSLVILPGSLKPIPFTVPTQRRTEDISSEPPSPIRAKRYSLDSAATEFQGACLGAIDPALYREVDADDDYEVTPDHVGRIWFAVQYERESEKLLVTIMKARNLLIQGNGVCDPFVRIHLTPDERRHVNSKCKKKTNNPNFEETFAFHASFRSFDERAICLTVYDYDRRKKHSIIGRALYPLKNVVDCESNDRLVAWRDLQKDDSGLPQPQGELRISLAFNDCLGLLTVSVFEGRKFRLEKKNMQNYYIKITYLLSNKIVKRKQSDVAKGDCPVFNESFTFKLANESVQDASVSITVMQRFTGQRKRQLGRVALGSHMFARGRELEHWNEMVAKKKERVEKWHKVY</sequence>
<evidence type="ECO:0000259" key="2">
    <source>
        <dbReference type="PROSITE" id="PS50004"/>
    </source>
</evidence>
<dbReference type="SUPFAM" id="SSF49562">
    <property type="entry name" value="C2 domain (Calcium/lipid-binding domain, CaLB)"/>
    <property type="match status" value="2"/>
</dbReference>
<reference evidence="3 4" key="1">
    <citation type="submission" date="2020-08" db="EMBL/GenBank/DDBJ databases">
        <authorList>
            <person name="Hejnol A."/>
        </authorList>
    </citation>
    <scope>NUCLEOTIDE SEQUENCE [LARGE SCALE GENOMIC DNA]</scope>
</reference>
<dbReference type="Gene3D" id="2.60.40.150">
    <property type="entry name" value="C2 domain"/>
    <property type="match status" value="2"/>
</dbReference>
<dbReference type="FunFam" id="2.60.40.150:FF:000237">
    <property type="entry name" value="Synaptotagmin 15"/>
    <property type="match status" value="1"/>
</dbReference>
<dbReference type="PANTHER" id="PTHR10024:SF234">
    <property type="entry name" value="SYNAPTOTAGMIN-15-RELATED"/>
    <property type="match status" value="1"/>
</dbReference>
<name>A0A7I8W5G8_9ANNE</name>
<feature type="domain" description="C2" evidence="2">
    <location>
        <begin position="86"/>
        <end position="204"/>
    </location>
</feature>
<dbReference type="AlphaFoldDB" id="A0A7I8W5G8"/>
<comment type="caution">
    <text evidence="3">The sequence shown here is derived from an EMBL/GenBank/DDBJ whole genome shotgun (WGS) entry which is preliminary data.</text>
</comment>
<dbReference type="GO" id="GO:0030276">
    <property type="term" value="F:clathrin binding"/>
    <property type="evidence" value="ECO:0007669"/>
    <property type="project" value="TreeGrafter"/>
</dbReference>
<gene>
    <name evidence="3" type="ORF">DGYR_LOCUS11095</name>
</gene>
<dbReference type="PROSITE" id="PS50004">
    <property type="entry name" value="C2"/>
    <property type="match status" value="2"/>
</dbReference>
<keyword evidence="1" id="KW-0677">Repeat</keyword>
<dbReference type="PANTHER" id="PTHR10024">
    <property type="entry name" value="SYNAPTOTAGMIN"/>
    <property type="match status" value="1"/>
</dbReference>
<evidence type="ECO:0000256" key="1">
    <source>
        <dbReference type="ARBA" id="ARBA00022737"/>
    </source>
</evidence>
<dbReference type="PRINTS" id="PR00360">
    <property type="entry name" value="C2DOMAIN"/>
</dbReference>